<dbReference type="Proteomes" id="UP000038045">
    <property type="component" value="Unplaced"/>
</dbReference>
<accession>A0A0N4ZM91</accession>
<keyword evidence="1" id="KW-0472">Membrane</keyword>
<keyword evidence="1" id="KW-1133">Transmembrane helix</keyword>
<dbReference type="PANTHER" id="PTHR34651">
    <property type="entry name" value="SIMILAR TO ENSANGP00000021391"/>
    <property type="match status" value="1"/>
</dbReference>
<evidence type="ECO:0000313" key="2">
    <source>
        <dbReference type="Proteomes" id="UP000038045"/>
    </source>
</evidence>
<reference evidence="3" key="1">
    <citation type="submission" date="2017-02" db="UniProtKB">
        <authorList>
            <consortium name="WormBaseParasite"/>
        </authorList>
    </citation>
    <scope>IDENTIFICATION</scope>
</reference>
<dbReference type="PANTHER" id="PTHR34651:SF1">
    <property type="entry name" value="SIMILAR TO ENSANGP00000021391"/>
    <property type="match status" value="1"/>
</dbReference>
<dbReference type="Pfam" id="PF15031">
    <property type="entry name" value="DUF4528"/>
    <property type="match status" value="1"/>
</dbReference>
<sequence>MLSYRLVVKPLRLLIDPKYLTRPKGSEILIDYIRQRDYPSWTSYFIPYRYIQDDHFGRKHYNFSVDGHNYHILRVGAFPYIKYHCTKRPVEDLSIEDKLFRLITIANLCIPCLIYGIAAVFLIRHTEFIKDTRTGKVIPIHFLIKVCY</sequence>
<organism evidence="2 3">
    <name type="scientific">Parastrongyloides trichosuri</name>
    <name type="common">Possum-specific nematode worm</name>
    <dbReference type="NCBI Taxonomy" id="131310"/>
    <lineage>
        <taxon>Eukaryota</taxon>
        <taxon>Metazoa</taxon>
        <taxon>Ecdysozoa</taxon>
        <taxon>Nematoda</taxon>
        <taxon>Chromadorea</taxon>
        <taxon>Rhabditida</taxon>
        <taxon>Tylenchina</taxon>
        <taxon>Panagrolaimomorpha</taxon>
        <taxon>Strongyloidoidea</taxon>
        <taxon>Strongyloididae</taxon>
        <taxon>Parastrongyloides</taxon>
    </lineage>
</organism>
<dbReference type="WBParaSite" id="PTRK_0000966000.1">
    <property type="protein sequence ID" value="PTRK_0000966000.1"/>
    <property type="gene ID" value="PTRK_0000966000"/>
</dbReference>
<proteinExistence type="predicted"/>
<keyword evidence="1" id="KW-0812">Transmembrane</keyword>
<protein>
    <submittedName>
        <fullName evidence="3">Uncharacterized protein</fullName>
    </submittedName>
</protein>
<keyword evidence="2" id="KW-1185">Reference proteome</keyword>
<dbReference type="AlphaFoldDB" id="A0A0N4ZM91"/>
<evidence type="ECO:0000313" key="3">
    <source>
        <dbReference type="WBParaSite" id="PTRK_0000966000.1"/>
    </source>
</evidence>
<dbReference type="InterPro" id="IPR029245">
    <property type="entry name" value="DUF4528"/>
</dbReference>
<evidence type="ECO:0000256" key="1">
    <source>
        <dbReference type="SAM" id="Phobius"/>
    </source>
</evidence>
<feature type="transmembrane region" description="Helical" evidence="1">
    <location>
        <begin position="99"/>
        <end position="123"/>
    </location>
</feature>
<name>A0A0N4ZM91_PARTI</name>